<proteinExistence type="predicted"/>
<keyword evidence="2" id="KW-1185">Reference proteome</keyword>
<reference evidence="1" key="2">
    <citation type="submission" date="2015-02" db="UniProtKB">
        <authorList>
            <consortium name="EnsemblMetazoa"/>
        </authorList>
    </citation>
    <scope>IDENTIFICATION</scope>
</reference>
<name>T1JNK1_STRMM</name>
<organism evidence="1 2">
    <name type="scientific">Strigamia maritima</name>
    <name type="common">European centipede</name>
    <name type="synonym">Geophilus maritimus</name>
    <dbReference type="NCBI Taxonomy" id="126957"/>
    <lineage>
        <taxon>Eukaryota</taxon>
        <taxon>Metazoa</taxon>
        <taxon>Ecdysozoa</taxon>
        <taxon>Arthropoda</taxon>
        <taxon>Myriapoda</taxon>
        <taxon>Chilopoda</taxon>
        <taxon>Pleurostigmophora</taxon>
        <taxon>Geophilomorpha</taxon>
        <taxon>Linotaeniidae</taxon>
        <taxon>Strigamia</taxon>
    </lineage>
</organism>
<protein>
    <submittedName>
        <fullName evidence="1">Uncharacterized protein</fullName>
    </submittedName>
</protein>
<evidence type="ECO:0000313" key="2">
    <source>
        <dbReference type="Proteomes" id="UP000014500"/>
    </source>
</evidence>
<reference evidence="2" key="1">
    <citation type="submission" date="2011-05" db="EMBL/GenBank/DDBJ databases">
        <authorList>
            <person name="Richards S.R."/>
            <person name="Qu J."/>
            <person name="Jiang H."/>
            <person name="Jhangiani S.N."/>
            <person name="Agravi P."/>
            <person name="Goodspeed R."/>
            <person name="Gross S."/>
            <person name="Mandapat C."/>
            <person name="Jackson L."/>
            <person name="Mathew T."/>
            <person name="Pu L."/>
            <person name="Thornton R."/>
            <person name="Saada N."/>
            <person name="Wilczek-Boney K.B."/>
            <person name="Lee S."/>
            <person name="Kovar C."/>
            <person name="Wu Y."/>
            <person name="Scherer S.E."/>
            <person name="Worley K.C."/>
            <person name="Muzny D.M."/>
            <person name="Gibbs R."/>
        </authorList>
    </citation>
    <scope>NUCLEOTIDE SEQUENCE</scope>
    <source>
        <strain evidence="2">Brora</strain>
    </source>
</reference>
<dbReference type="Proteomes" id="UP000014500">
    <property type="component" value="Unassembled WGS sequence"/>
</dbReference>
<dbReference type="AlphaFoldDB" id="T1JNK1"/>
<dbReference type="HOGENOM" id="CLU_2690938_0_0_1"/>
<dbReference type="EnsemblMetazoa" id="SMAR015430-RA">
    <property type="protein sequence ID" value="SMAR015430-PA"/>
    <property type="gene ID" value="SMAR015430"/>
</dbReference>
<accession>T1JNK1</accession>
<evidence type="ECO:0000313" key="1">
    <source>
        <dbReference type="EnsemblMetazoa" id="SMAR015430-PA"/>
    </source>
</evidence>
<sequence>MFVITTELDIKELKVETMDLRAVYLSWFDVTKIKSSSQVKLCDSAGLMTSVMAWWELSNINLETKDSEFDLLWD</sequence>
<dbReference type="EMBL" id="JH431846">
    <property type="status" value="NOT_ANNOTATED_CDS"/>
    <property type="molecule type" value="Genomic_DNA"/>
</dbReference>